<gene>
    <name evidence="3" type="ORF">SAMN04490244_10249</name>
</gene>
<proteinExistence type="predicted"/>
<dbReference type="Gene3D" id="3.40.630.30">
    <property type="match status" value="1"/>
</dbReference>
<keyword evidence="3" id="KW-0808">Transferase</keyword>
<sequence>MTPPVLHTRRLRLRAPHTGDFDVLSTFLMSERARHVGGPLSDATQCSRTLGNLAGMWMLRGFGAFVFTQRDDDRALGMAGPWQPMTWPEPEIAWSVWAPEAEGTGLAHEAALAARDHAFRDLGWTTAVSYIDPENVRSIRLAERLGATRDTGATPPPGSGPIHVYRHAPEAA</sequence>
<evidence type="ECO:0000313" key="3">
    <source>
        <dbReference type="EMBL" id="SER65666.1"/>
    </source>
</evidence>
<evidence type="ECO:0000259" key="2">
    <source>
        <dbReference type="Pfam" id="PF13302"/>
    </source>
</evidence>
<dbReference type="PANTHER" id="PTHR43792:SF1">
    <property type="entry name" value="N-ACETYLTRANSFERASE DOMAIN-CONTAINING PROTEIN"/>
    <property type="match status" value="1"/>
</dbReference>
<dbReference type="InterPro" id="IPR000182">
    <property type="entry name" value="GNAT_dom"/>
</dbReference>
<dbReference type="InterPro" id="IPR016181">
    <property type="entry name" value="Acyl_CoA_acyltransferase"/>
</dbReference>
<dbReference type="Pfam" id="PF13302">
    <property type="entry name" value="Acetyltransf_3"/>
    <property type="match status" value="1"/>
</dbReference>
<dbReference type="AlphaFoldDB" id="A0A1H9QYX4"/>
<keyword evidence="4" id="KW-1185">Reference proteome</keyword>
<evidence type="ECO:0000256" key="1">
    <source>
        <dbReference type="SAM" id="MobiDB-lite"/>
    </source>
</evidence>
<accession>A0A1H9QYX4</accession>
<dbReference type="EMBL" id="FOGU01000002">
    <property type="protein sequence ID" value="SER65666.1"/>
    <property type="molecule type" value="Genomic_DNA"/>
</dbReference>
<evidence type="ECO:0000313" key="4">
    <source>
        <dbReference type="Proteomes" id="UP000198885"/>
    </source>
</evidence>
<dbReference type="GO" id="GO:0016747">
    <property type="term" value="F:acyltransferase activity, transferring groups other than amino-acyl groups"/>
    <property type="evidence" value="ECO:0007669"/>
    <property type="project" value="InterPro"/>
</dbReference>
<feature type="domain" description="N-acetyltransferase" evidence="2">
    <location>
        <begin position="10"/>
        <end position="148"/>
    </location>
</feature>
<dbReference type="STRING" id="641238.SAMN04490244_10249"/>
<dbReference type="SUPFAM" id="SSF55729">
    <property type="entry name" value="Acyl-CoA N-acyltransferases (Nat)"/>
    <property type="match status" value="1"/>
</dbReference>
<dbReference type="Proteomes" id="UP000198885">
    <property type="component" value="Unassembled WGS sequence"/>
</dbReference>
<dbReference type="PANTHER" id="PTHR43792">
    <property type="entry name" value="GNAT FAMILY, PUTATIVE (AFU_ORTHOLOGUE AFUA_3G00765)-RELATED-RELATED"/>
    <property type="match status" value="1"/>
</dbReference>
<reference evidence="3 4" key="1">
    <citation type="submission" date="2016-10" db="EMBL/GenBank/DDBJ databases">
        <authorList>
            <person name="de Groot N.N."/>
        </authorList>
    </citation>
    <scope>NUCLEOTIDE SEQUENCE [LARGE SCALE GENOMIC DNA]</scope>
    <source>
        <strain evidence="3 4">DSM 23042</strain>
    </source>
</reference>
<name>A0A1H9QYX4_9RHOB</name>
<dbReference type="InterPro" id="IPR051531">
    <property type="entry name" value="N-acetyltransferase"/>
</dbReference>
<organism evidence="3 4">
    <name type="scientific">Tranquillimonas rosea</name>
    <dbReference type="NCBI Taxonomy" id="641238"/>
    <lineage>
        <taxon>Bacteria</taxon>
        <taxon>Pseudomonadati</taxon>
        <taxon>Pseudomonadota</taxon>
        <taxon>Alphaproteobacteria</taxon>
        <taxon>Rhodobacterales</taxon>
        <taxon>Roseobacteraceae</taxon>
        <taxon>Tranquillimonas</taxon>
    </lineage>
</organism>
<dbReference type="OrthoDB" id="6293260at2"/>
<protein>
    <submittedName>
        <fullName evidence="3">Protein N-acetyltransferase, RimJ/RimL family</fullName>
    </submittedName>
</protein>
<feature type="region of interest" description="Disordered" evidence="1">
    <location>
        <begin position="147"/>
        <end position="172"/>
    </location>
</feature>